<feature type="compositionally biased region" description="Low complexity" evidence="1">
    <location>
        <begin position="334"/>
        <end position="354"/>
    </location>
</feature>
<feature type="compositionally biased region" description="Low complexity" evidence="1">
    <location>
        <begin position="744"/>
        <end position="763"/>
    </location>
</feature>
<dbReference type="Proteomes" id="UP000001058">
    <property type="component" value="Unassembled WGS sequence"/>
</dbReference>
<dbReference type="KEGG" id="vcn:VOLCADRAFT_105100"/>
<accession>D8TYF9</accession>
<evidence type="ECO:0000313" key="3">
    <source>
        <dbReference type="Proteomes" id="UP000001058"/>
    </source>
</evidence>
<feature type="region of interest" description="Disordered" evidence="1">
    <location>
        <begin position="193"/>
        <end position="228"/>
    </location>
</feature>
<dbReference type="AlphaFoldDB" id="D8TYF9"/>
<proteinExistence type="predicted"/>
<feature type="region of interest" description="Disordered" evidence="1">
    <location>
        <begin position="544"/>
        <end position="589"/>
    </location>
</feature>
<protein>
    <submittedName>
        <fullName evidence="2">Uncharacterized protein</fullName>
    </submittedName>
</protein>
<feature type="region of interest" description="Disordered" evidence="1">
    <location>
        <begin position="475"/>
        <end position="494"/>
    </location>
</feature>
<name>D8TYF9_VOLCA</name>
<feature type="region of interest" description="Disordered" evidence="1">
    <location>
        <begin position="726"/>
        <end position="855"/>
    </location>
</feature>
<evidence type="ECO:0000313" key="2">
    <source>
        <dbReference type="EMBL" id="EFJ47632.1"/>
    </source>
</evidence>
<dbReference type="EMBL" id="GL378344">
    <property type="protein sequence ID" value="EFJ47632.1"/>
    <property type="molecule type" value="Genomic_DNA"/>
</dbReference>
<dbReference type="GeneID" id="9615540"/>
<dbReference type="RefSeq" id="XP_002951456.1">
    <property type="nucleotide sequence ID" value="XM_002951410.1"/>
</dbReference>
<dbReference type="InParanoid" id="D8TYF9"/>
<feature type="compositionally biased region" description="Pro residues" evidence="1">
    <location>
        <begin position="546"/>
        <end position="562"/>
    </location>
</feature>
<reference evidence="2 3" key="1">
    <citation type="journal article" date="2010" name="Science">
        <title>Genomic analysis of organismal complexity in the multicellular green alga Volvox carteri.</title>
        <authorList>
            <person name="Prochnik S.E."/>
            <person name="Umen J."/>
            <person name="Nedelcu A.M."/>
            <person name="Hallmann A."/>
            <person name="Miller S.M."/>
            <person name="Nishii I."/>
            <person name="Ferris P."/>
            <person name="Kuo A."/>
            <person name="Mitros T."/>
            <person name="Fritz-Laylin L.K."/>
            <person name="Hellsten U."/>
            <person name="Chapman J."/>
            <person name="Simakov O."/>
            <person name="Rensing S.A."/>
            <person name="Terry A."/>
            <person name="Pangilinan J."/>
            <person name="Kapitonov V."/>
            <person name="Jurka J."/>
            <person name="Salamov A."/>
            <person name="Shapiro H."/>
            <person name="Schmutz J."/>
            <person name="Grimwood J."/>
            <person name="Lindquist E."/>
            <person name="Lucas S."/>
            <person name="Grigoriev I.V."/>
            <person name="Schmitt R."/>
            <person name="Kirk D."/>
            <person name="Rokhsar D.S."/>
        </authorList>
    </citation>
    <scope>NUCLEOTIDE SEQUENCE [LARGE SCALE GENOMIC DNA]</scope>
    <source>
        <strain evidence="3">f. Nagariensis / Eve</strain>
    </source>
</reference>
<keyword evidence="3" id="KW-1185">Reference proteome</keyword>
<evidence type="ECO:0000256" key="1">
    <source>
        <dbReference type="SAM" id="MobiDB-lite"/>
    </source>
</evidence>
<feature type="region of interest" description="Disordered" evidence="1">
    <location>
        <begin position="319"/>
        <end position="376"/>
    </location>
</feature>
<gene>
    <name evidence="2" type="ORF">VOLCADRAFT_105100</name>
</gene>
<feature type="compositionally biased region" description="Polar residues" evidence="1">
    <location>
        <begin position="214"/>
        <end position="223"/>
    </location>
</feature>
<sequence>MEALHTSGEPTLHTTYGDIAAPPTATTNQQWQRRFLFANALPGTSGQLPSPPPQQRQQKQRQQRQQMIHSSCGGLSWDRSHRLQPPCLTSESLWQHRHHPHVPRTHAEPPPCRGECDGGECDGGRCKEGGSTQDVEVPFLEVSWLGNWEPPPHGMPQWRCASGDAGRSGGGGGAVAPQRSLKLYALPTALARPSPAAARAPPPPFKDDDDNHAISANTTSVTTNHRRIPAPKQCGPQCIESSRYCTHTPPIHAILGAAAFRTSQRGDCDPWVTAACGSDPWVETRAGDTWGTAASANAAAYPAAGQDDASQGFSVPYLHERQRQSKRPRRQLQDRLQLQSPSPSPSPSLRSRVPGTSSRAAGWSRPGGPACGPTRRWRNKAFTQDVTELSAVALAGFRAATAAAEAAEAAVASVLAPLASESCELAAVEALMDMAAGSRVAPRCAGAVRPPDVEDCIVSPQRPCRLVDQTYQDFEPVDDGETGASPPARFGGKRTRGSAVAVSAAAAAAAYSGGDDGDRRDAAYGITAAATAAAACGGVHVDAAAAPPPSSTSTLPTPPRGPDGPQLLRGAGPPHRLSGRDSLDGGGGGGNRMTWHLKLYPMASTWAAAAAAVDFPNPGDNGLTGGGAAIAVTSNINNKNKDNDELCTLDNSGALVPYGVTAPRSLLVQDERREPPKEPHGSFPDDAVMRAAAWKYDSHDRALPVVTVWLPEAAVSLYDGDGGGHGGHGAQRVLGMPSPEVDENNNSNNNDDGMATAPAAATALDPSPPWRRIPDETPLSNRGLSGPPPHVGCGPVGRWRPSSLANTASGGYPRLGRLAPCSGAHEPPGEGEGEGRGAGRGGSAKAEPVTTMATW</sequence>
<organism evidence="3">
    <name type="scientific">Volvox carteri f. nagariensis</name>
    <dbReference type="NCBI Taxonomy" id="3068"/>
    <lineage>
        <taxon>Eukaryota</taxon>
        <taxon>Viridiplantae</taxon>
        <taxon>Chlorophyta</taxon>
        <taxon>core chlorophytes</taxon>
        <taxon>Chlorophyceae</taxon>
        <taxon>CS clade</taxon>
        <taxon>Chlamydomonadales</taxon>
        <taxon>Volvocaceae</taxon>
        <taxon>Volvox</taxon>
    </lineage>
</organism>
<feature type="region of interest" description="Disordered" evidence="1">
    <location>
        <begin position="1"/>
        <end position="77"/>
    </location>
</feature>